<feature type="region of interest" description="Disordered" evidence="6">
    <location>
        <begin position="35"/>
        <end position="68"/>
    </location>
</feature>
<evidence type="ECO:0000256" key="3">
    <source>
        <dbReference type="ARBA" id="ARBA00023015"/>
    </source>
</evidence>
<keyword evidence="4" id="KW-0804">Transcription</keyword>
<keyword evidence="2" id="KW-0479">Metal-binding</keyword>
<dbReference type="CDD" id="cd12148">
    <property type="entry name" value="fungal_TF_MHR"/>
    <property type="match status" value="1"/>
</dbReference>
<protein>
    <recommendedName>
        <fullName evidence="7">Xylanolytic transcriptional activator regulatory domain-containing protein</fullName>
    </recommendedName>
</protein>
<accession>A0A8H3AB95</accession>
<gene>
    <name evidence="8" type="ORF">RDB_LOCUS12735</name>
</gene>
<dbReference type="GO" id="GO:0006351">
    <property type="term" value="P:DNA-templated transcription"/>
    <property type="evidence" value="ECO:0007669"/>
    <property type="project" value="InterPro"/>
</dbReference>
<dbReference type="GO" id="GO:0008270">
    <property type="term" value="F:zinc ion binding"/>
    <property type="evidence" value="ECO:0007669"/>
    <property type="project" value="InterPro"/>
</dbReference>
<dbReference type="PANTHER" id="PTHR47338:SF29">
    <property type="entry name" value="ZN(2)-C6 FUNGAL-TYPE DOMAIN-CONTAINING PROTEIN"/>
    <property type="match status" value="1"/>
</dbReference>
<keyword evidence="3" id="KW-0805">Transcription regulation</keyword>
<dbReference type="InterPro" id="IPR050815">
    <property type="entry name" value="TF_fung"/>
</dbReference>
<dbReference type="InterPro" id="IPR007219">
    <property type="entry name" value="XnlR_reg_dom"/>
</dbReference>
<proteinExistence type="predicted"/>
<dbReference type="GO" id="GO:0003677">
    <property type="term" value="F:DNA binding"/>
    <property type="evidence" value="ECO:0007669"/>
    <property type="project" value="InterPro"/>
</dbReference>
<comment type="subcellular location">
    <subcellularLocation>
        <location evidence="1">Nucleus</location>
    </subcellularLocation>
</comment>
<dbReference type="PANTHER" id="PTHR47338">
    <property type="entry name" value="ZN(II)2CYS6 TRANSCRIPTION FACTOR (EUROFUNG)-RELATED"/>
    <property type="match status" value="1"/>
</dbReference>
<comment type="caution">
    <text evidence="8">The sequence shown here is derived from an EMBL/GenBank/DDBJ whole genome shotgun (WGS) entry which is preliminary data.</text>
</comment>
<dbReference type="GO" id="GO:0005634">
    <property type="term" value="C:nucleus"/>
    <property type="evidence" value="ECO:0007669"/>
    <property type="project" value="UniProtKB-SubCell"/>
</dbReference>
<feature type="domain" description="Xylanolytic transcriptional activator regulatory" evidence="7">
    <location>
        <begin position="234"/>
        <end position="327"/>
    </location>
</feature>
<evidence type="ECO:0000256" key="4">
    <source>
        <dbReference type="ARBA" id="ARBA00023163"/>
    </source>
</evidence>
<evidence type="ECO:0000256" key="2">
    <source>
        <dbReference type="ARBA" id="ARBA00022723"/>
    </source>
</evidence>
<dbReference type="Proteomes" id="UP000663888">
    <property type="component" value="Unassembled WGS sequence"/>
</dbReference>
<evidence type="ECO:0000256" key="5">
    <source>
        <dbReference type="ARBA" id="ARBA00023242"/>
    </source>
</evidence>
<dbReference type="AlphaFoldDB" id="A0A8H3AB95"/>
<evidence type="ECO:0000313" key="9">
    <source>
        <dbReference type="Proteomes" id="UP000663888"/>
    </source>
</evidence>
<dbReference type="Pfam" id="PF04082">
    <property type="entry name" value="Fungal_trans"/>
    <property type="match status" value="1"/>
</dbReference>
<name>A0A8H3AB95_9AGAM</name>
<reference evidence="8" key="1">
    <citation type="submission" date="2021-01" db="EMBL/GenBank/DDBJ databases">
        <authorList>
            <person name="Kaushik A."/>
        </authorList>
    </citation>
    <scope>NUCLEOTIDE SEQUENCE</scope>
    <source>
        <strain evidence="8">AG4-R118</strain>
    </source>
</reference>
<evidence type="ECO:0000256" key="6">
    <source>
        <dbReference type="SAM" id="MobiDB-lite"/>
    </source>
</evidence>
<evidence type="ECO:0000313" key="8">
    <source>
        <dbReference type="EMBL" id="CAE6412312.1"/>
    </source>
</evidence>
<evidence type="ECO:0000256" key="1">
    <source>
        <dbReference type="ARBA" id="ARBA00004123"/>
    </source>
</evidence>
<dbReference type="SMART" id="SM00906">
    <property type="entry name" value="Fungal_trans"/>
    <property type="match status" value="1"/>
</dbReference>
<sequence>MDPTPPAGVRALSRFGACLVCRKRKLEQIKELEAKIEEAENQRSRPSGPPHTPGSPSRGEPNTAFDTPSLQLVPQADFPPFIPNNPVPQAAGLLSHLVSGISLESSILPRRRTSRITLPGEASMKLLSIFMQRKHVSGFELHMGRVVRSFQPGSCEPVVPALYYAILLLGCHFSSETELKFWENTIYERTKLELETNIARAYLNDRSKYNPLYHLQAMVMLGQWFYLKNRLLEGHVYTNRAMRFAVVLGLHALESRIYDHYVTMSYKPPRRRVEQWMPRDSIELGEAINLWWACFTRDFAGTILNGLPPSISLDEIKTVWPVSLSEFEKISGSELPNDNYSVASLLDPKYMGIVADVSGDTAHCLLAKGVLLTHCAGMLDNERISGEHFKPMTPTESTILRLEGTGEWLARFEECDRATKTFTESVRKAYIGRNIEEIAMIALAQAAVDCAVIQLHAPLADSIGGA</sequence>
<organism evidence="8 9">
    <name type="scientific">Rhizoctonia solani</name>
    <dbReference type="NCBI Taxonomy" id="456999"/>
    <lineage>
        <taxon>Eukaryota</taxon>
        <taxon>Fungi</taxon>
        <taxon>Dikarya</taxon>
        <taxon>Basidiomycota</taxon>
        <taxon>Agaricomycotina</taxon>
        <taxon>Agaricomycetes</taxon>
        <taxon>Cantharellales</taxon>
        <taxon>Ceratobasidiaceae</taxon>
        <taxon>Rhizoctonia</taxon>
    </lineage>
</organism>
<keyword evidence="5" id="KW-0539">Nucleus</keyword>
<dbReference type="GO" id="GO:0000981">
    <property type="term" value="F:DNA-binding transcription factor activity, RNA polymerase II-specific"/>
    <property type="evidence" value="ECO:0007669"/>
    <property type="project" value="InterPro"/>
</dbReference>
<evidence type="ECO:0000259" key="7">
    <source>
        <dbReference type="SMART" id="SM00906"/>
    </source>
</evidence>
<dbReference type="EMBL" id="CAJMWX010000312">
    <property type="protein sequence ID" value="CAE6412312.1"/>
    <property type="molecule type" value="Genomic_DNA"/>
</dbReference>